<proteinExistence type="predicted"/>
<comment type="caution">
    <text evidence="2">The sequence shown here is derived from an EMBL/GenBank/DDBJ whole genome shotgun (WGS) entry which is preliminary data.</text>
</comment>
<dbReference type="Proteomes" id="UP001549076">
    <property type="component" value="Unassembled WGS sequence"/>
</dbReference>
<gene>
    <name evidence="2" type="ORF">ABID37_000954</name>
</gene>
<sequence>MNMGIALTLDGLVRALRWKAHELAERIELRRPASPRNPGRQETEEARDDRGLR</sequence>
<evidence type="ECO:0000256" key="1">
    <source>
        <dbReference type="SAM" id="MobiDB-lite"/>
    </source>
</evidence>
<name>A0ABV2MYK5_9HYPH</name>
<reference evidence="2 3" key="1">
    <citation type="submission" date="2024-06" db="EMBL/GenBank/DDBJ databases">
        <title>Genomic Encyclopedia of Type Strains, Phase IV (KMG-IV): sequencing the most valuable type-strain genomes for metagenomic binning, comparative biology and taxonomic classification.</title>
        <authorList>
            <person name="Goeker M."/>
        </authorList>
    </citation>
    <scope>NUCLEOTIDE SEQUENCE [LARGE SCALE GENOMIC DNA]</scope>
    <source>
        <strain evidence="2 3">DSM 27865</strain>
    </source>
</reference>
<feature type="region of interest" description="Disordered" evidence="1">
    <location>
        <begin position="27"/>
        <end position="53"/>
    </location>
</feature>
<keyword evidence="3" id="KW-1185">Reference proteome</keyword>
<accession>A0ABV2MYK5</accession>
<dbReference type="RefSeq" id="WP_354192961.1">
    <property type="nucleotide sequence ID" value="NZ_JBEPML010000002.1"/>
</dbReference>
<dbReference type="EMBL" id="JBEPML010000002">
    <property type="protein sequence ID" value="MET3790763.1"/>
    <property type="molecule type" value="Genomic_DNA"/>
</dbReference>
<protein>
    <submittedName>
        <fullName evidence="2">Uncharacterized protein</fullName>
    </submittedName>
</protein>
<feature type="compositionally biased region" description="Basic and acidic residues" evidence="1">
    <location>
        <begin position="39"/>
        <end position="53"/>
    </location>
</feature>
<evidence type="ECO:0000313" key="2">
    <source>
        <dbReference type="EMBL" id="MET3790763.1"/>
    </source>
</evidence>
<organism evidence="2 3">
    <name type="scientific">Aquamicrobium terrae</name>
    <dbReference type="NCBI Taxonomy" id="1324945"/>
    <lineage>
        <taxon>Bacteria</taxon>
        <taxon>Pseudomonadati</taxon>
        <taxon>Pseudomonadota</taxon>
        <taxon>Alphaproteobacteria</taxon>
        <taxon>Hyphomicrobiales</taxon>
        <taxon>Phyllobacteriaceae</taxon>
        <taxon>Aquamicrobium</taxon>
    </lineage>
</organism>
<evidence type="ECO:0000313" key="3">
    <source>
        <dbReference type="Proteomes" id="UP001549076"/>
    </source>
</evidence>